<dbReference type="AlphaFoldDB" id="A0A6A4I848"/>
<organism evidence="3 4">
    <name type="scientific">Gymnopus androsaceus JB14</name>
    <dbReference type="NCBI Taxonomy" id="1447944"/>
    <lineage>
        <taxon>Eukaryota</taxon>
        <taxon>Fungi</taxon>
        <taxon>Dikarya</taxon>
        <taxon>Basidiomycota</taxon>
        <taxon>Agaricomycotina</taxon>
        <taxon>Agaricomycetes</taxon>
        <taxon>Agaricomycetidae</taxon>
        <taxon>Agaricales</taxon>
        <taxon>Marasmiineae</taxon>
        <taxon>Omphalotaceae</taxon>
        <taxon>Gymnopus</taxon>
    </lineage>
</organism>
<evidence type="ECO:0000256" key="1">
    <source>
        <dbReference type="SAM" id="MobiDB-lite"/>
    </source>
</evidence>
<gene>
    <name evidence="3" type="ORF">BT96DRAFT_346211</name>
</gene>
<keyword evidence="2" id="KW-1133">Transmembrane helix</keyword>
<dbReference type="EMBL" id="ML769410">
    <property type="protein sequence ID" value="KAE9405237.1"/>
    <property type="molecule type" value="Genomic_DNA"/>
</dbReference>
<feature type="compositionally biased region" description="Polar residues" evidence="1">
    <location>
        <begin position="80"/>
        <end position="90"/>
    </location>
</feature>
<evidence type="ECO:0000313" key="3">
    <source>
        <dbReference type="EMBL" id="KAE9405237.1"/>
    </source>
</evidence>
<feature type="transmembrane region" description="Helical" evidence="2">
    <location>
        <begin position="26"/>
        <end position="46"/>
    </location>
</feature>
<sequence length="206" mass="23100">MTKTRILVRLMFKGISYNRIRQGHRLFVVVLVFASIICFVNLQFGAISLPSVTTPLYDLQETENASTDSNVEDPVPQPSPLITSSSIESTENLKDPIQQSSSLITNNYMEYPRLPPAPLETLHTLRRLHLQKLQAIIEDPLPKSASEHWNIEQLKGLVHYWNNEVGPNGKLQQPKVILTSDGNVPCAISLCSTTDEVVWLGSLVWP</sequence>
<feature type="region of interest" description="Disordered" evidence="1">
    <location>
        <begin position="63"/>
        <end position="94"/>
    </location>
</feature>
<evidence type="ECO:0000313" key="4">
    <source>
        <dbReference type="Proteomes" id="UP000799118"/>
    </source>
</evidence>
<dbReference type="Proteomes" id="UP000799118">
    <property type="component" value="Unassembled WGS sequence"/>
</dbReference>
<accession>A0A6A4I848</accession>
<evidence type="ECO:0000256" key="2">
    <source>
        <dbReference type="SAM" id="Phobius"/>
    </source>
</evidence>
<protein>
    <submittedName>
        <fullName evidence="3">Uncharacterized protein</fullName>
    </submittedName>
</protein>
<keyword evidence="2" id="KW-0472">Membrane</keyword>
<keyword evidence="2" id="KW-0812">Transmembrane</keyword>
<name>A0A6A4I848_9AGAR</name>
<proteinExistence type="predicted"/>
<reference evidence="3" key="1">
    <citation type="journal article" date="2019" name="Environ. Microbiol.">
        <title>Fungal ecological strategies reflected in gene transcription - a case study of two litter decomposers.</title>
        <authorList>
            <person name="Barbi F."/>
            <person name="Kohler A."/>
            <person name="Barry K."/>
            <person name="Baskaran P."/>
            <person name="Daum C."/>
            <person name="Fauchery L."/>
            <person name="Ihrmark K."/>
            <person name="Kuo A."/>
            <person name="LaButti K."/>
            <person name="Lipzen A."/>
            <person name="Morin E."/>
            <person name="Grigoriev I.V."/>
            <person name="Henrissat B."/>
            <person name="Lindahl B."/>
            <person name="Martin F."/>
        </authorList>
    </citation>
    <scope>NUCLEOTIDE SEQUENCE</scope>
    <source>
        <strain evidence="3">JB14</strain>
    </source>
</reference>
<keyword evidence="4" id="KW-1185">Reference proteome</keyword>